<dbReference type="Gene3D" id="1.10.10.60">
    <property type="entry name" value="Homeodomain-like"/>
    <property type="match status" value="1"/>
</dbReference>
<protein>
    <submittedName>
        <fullName evidence="6">TetR/AcrR family transcriptional regulator</fullName>
    </submittedName>
</protein>
<evidence type="ECO:0000313" key="6">
    <source>
        <dbReference type="EMBL" id="MCT8973807.1"/>
    </source>
</evidence>
<dbReference type="InterPro" id="IPR009057">
    <property type="entry name" value="Homeodomain-like_sf"/>
</dbReference>
<evidence type="ECO:0000256" key="1">
    <source>
        <dbReference type="ARBA" id="ARBA00023015"/>
    </source>
</evidence>
<evidence type="ECO:0000313" key="7">
    <source>
        <dbReference type="Proteomes" id="UP001320898"/>
    </source>
</evidence>
<dbReference type="InterPro" id="IPR036271">
    <property type="entry name" value="Tet_transcr_reg_TetR-rel_C_sf"/>
</dbReference>
<comment type="caution">
    <text evidence="6">The sequence shown here is derived from an EMBL/GenBank/DDBJ whole genome shotgun (WGS) entry which is preliminary data.</text>
</comment>
<keyword evidence="3" id="KW-0804">Transcription</keyword>
<dbReference type="InterPro" id="IPR001647">
    <property type="entry name" value="HTH_TetR"/>
</dbReference>
<dbReference type="PROSITE" id="PS50977">
    <property type="entry name" value="HTH_TETR_2"/>
    <property type="match status" value="1"/>
</dbReference>
<dbReference type="SUPFAM" id="SSF46689">
    <property type="entry name" value="Homeodomain-like"/>
    <property type="match status" value="1"/>
</dbReference>
<organism evidence="6 7">
    <name type="scientific">Microbaculum marinisediminis</name>
    <dbReference type="NCBI Taxonomy" id="2931392"/>
    <lineage>
        <taxon>Bacteria</taxon>
        <taxon>Pseudomonadati</taxon>
        <taxon>Pseudomonadota</taxon>
        <taxon>Alphaproteobacteria</taxon>
        <taxon>Hyphomicrobiales</taxon>
        <taxon>Tepidamorphaceae</taxon>
        <taxon>Microbaculum</taxon>
    </lineage>
</organism>
<dbReference type="EMBL" id="JALIDZ010000008">
    <property type="protein sequence ID" value="MCT8973807.1"/>
    <property type="molecule type" value="Genomic_DNA"/>
</dbReference>
<evidence type="ECO:0000256" key="2">
    <source>
        <dbReference type="ARBA" id="ARBA00023125"/>
    </source>
</evidence>
<dbReference type="GO" id="GO:0000976">
    <property type="term" value="F:transcription cis-regulatory region binding"/>
    <property type="evidence" value="ECO:0007669"/>
    <property type="project" value="TreeGrafter"/>
</dbReference>
<sequence length="303" mass="33592">MLTLRKLTAAPAIQSIPPFVSARLLTAAVYDTSVIYDIDVNYGPCQVGVMNNDADSQSFHLATVLAERVKAAARAPKRTRTRLGLLAATAAEMEIAGYHGLTTNGIVDRAGLARGTFYLYFANRAEAAFAVIRAFNALMRRKRPRGGKALPPFDAIYRMNLFYVDCYWRNAVLLAGKEALMRDKPEMARERDFLNHRWARAILRDLVQRTGASGSVGNDPSAVLAVRIVIAMADEILREAYIYRTPLLEPLTRDRDQFARVLSFVWYRAVFGCDPKGVEAPLPSIANLFETVSSAGYSAAPRR</sequence>
<accession>A0AAW5R324</accession>
<gene>
    <name evidence="6" type="ORF">MUB46_18225</name>
</gene>
<feature type="DNA-binding region" description="H-T-H motif" evidence="4">
    <location>
        <begin position="102"/>
        <end position="121"/>
    </location>
</feature>
<name>A0AAW5R324_9HYPH</name>
<evidence type="ECO:0000256" key="4">
    <source>
        <dbReference type="PROSITE-ProRule" id="PRU00335"/>
    </source>
</evidence>
<dbReference type="Proteomes" id="UP001320898">
    <property type="component" value="Unassembled WGS sequence"/>
</dbReference>
<reference evidence="6 7" key="1">
    <citation type="submission" date="2022-04" db="EMBL/GenBank/DDBJ databases">
        <authorList>
            <person name="Ye Y.-Q."/>
            <person name="Du Z.-J."/>
        </authorList>
    </citation>
    <scope>NUCLEOTIDE SEQUENCE [LARGE SCALE GENOMIC DNA]</scope>
    <source>
        <strain evidence="6 7">A6E488</strain>
    </source>
</reference>
<evidence type="ECO:0000256" key="3">
    <source>
        <dbReference type="ARBA" id="ARBA00023163"/>
    </source>
</evidence>
<evidence type="ECO:0000259" key="5">
    <source>
        <dbReference type="PROSITE" id="PS50977"/>
    </source>
</evidence>
<dbReference type="SUPFAM" id="SSF48498">
    <property type="entry name" value="Tetracyclin repressor-like, C-terminal domain"/>
    <property type="match status" value="1"/>
</dbReference>
<dbReference type="RefSeq" id="WP_261617383.1">
    <property type="nucleotide sequence ID" value="NZ_JALIDZ010000008.1"/>
</dbReference>
<keyword evidence="7" id="KW-1185">Reference proteome</keyword>
<dbReference type="Pfam" id="PF00440">
    <property type="entry name" value="TetR_N"/>
    <property type="match status" value="1"/>
</dbReference>
<dbReference type="PANTHER" id="PTHR30055">
    <property type="entry name" value="HTH-TYPE TRANSCRIPTIONAL REGULATOR RUTR"/>
    <property type="match status" value="1"/>
</dbReference>
<keyword evidence="1" id="KW-0805">Transcription regulation</keyword>
<feature type="domain" description="HTH tetR-type" evidence="5">
    <location>
        <begin position="79"/>
        <end position="139"/>
    </location>
</feature>
<dbReference type="PANTHER" id="PTHR30055:SF234">
    <property type="entry name" value="HTH-TYPE TRANSCRIPTIONAL REGULATOR BETI"/>
    <property type="match status" value="1"/>
</dbReference>
<proteinExistence type="predicted"/>
<dbReference type="Gene3D" id="1.10.357.10">
    <property type="entry name" value="Tetracycline Repressor, domain 2"/>
    <property type="match status" value="1"/>
</dbReference>
<dbReference type="AlphaFoldDB" id="A0AAW5R324"/>
<dbReference type="GO" id="GO:0003700">
    <property type="term" value="F:DNA-binding transcription factor activity"/>
    <property type="evidence" value="ECO:0007669"/>
    <property type="project" value="TreeGrafter"/>
</dbReference>
<keyword evidence="2 4" id="KW-0238">DNA-binding</keyword>
<dbReference type="InterPro" id="IPR050109">
    <property type="entry name" value="HTH-type_TetR-like_transc_reg"/>
</dbReference>